<dbReference type="PANTHER" id="PTHR43712">
    <property type="entry name" value="PUTATIVE (AFU_ORTHOLOGUE AFUA_4G14580)-RELATED"/>
    <property type="match status" value="1"/>
</dbReference>
<evidence type="ECO:0000256" key="3">
    <source>
        <dbReference type="ARBA" id="ARBA00022691"/>
    </source>
</evidence>
<sequence>MIDTPDLVRLTTMLARIDELDTTGALAAFGMEETAEELAGLATLHHIGLVVFPDWESEVVEFLKLCGLAVAEPVPSTVVAARLAERYGQPPANLPVSIVIGGLGNHADRAVEVFVLPGLQNRADGDGIAARERRGGFETHVAFEVRPECLDVARKLVCHRTGLVADGGGHNPFEQAGDGGRSVFYFAAQDGTGNRREHGFHRLELFCAGHHEKALREHAAAAVTAEPEIRLLELVTGHVTTKALSVTAELGLADALATGPLTGEQAAGAVGGDPSSVTRLLRYLAGLGVVTVVGDHYVSTPVLELLRRDNAFADLAIVYGGEFLTAWEQLGHAVRTGRSAFGHVFGQEHFEYFADNPELSERFNRTMTASTRALVARLGGAYDFSSARRVVDVGGGDGTLLHAILDRAPAATGILFDRKHVITGESVTATDRVELVEGDFFDAVPAGGDLYVLSRILHDWDDDRCERLLACCRAAMAPGTTLLAIERVLPDEPVPSPALTWDLQMLAITGGRERTHAEYTRLLAGNGFVLENVTPVWHGMSLLAARAL</sequence>
<dbReference type="Proteomes" id="UP000294927">
    <property type="component" value="Unassembled WGS sequence"/>
</dbReference>
<keyword evidence="3" id="KW-0949">S-adenosyl-L-methionine</keyword>
<keyword evidence="1 6" id="KW-0489">Methyltransferase</keyword>
<name>A0A4R7VHT8_9PSEU</name>
<dbReference type="InterPro" id="IPR036388">
    <property type="entry name" value="WH-like_DNA-bd_sf"/>
</dbReference>
<dbReference type="InterPro" id="IPR029063">
    <property type="entry name" value="SAM-dependent_MTases_sf"/>
</dbReference>
<evidence type="ECO:0000313" key="7">
    <source>
        <dbReference type="Proteomes" id="UP000294927"/>
    </source>
</evidence>
<dbReference type="Pfam" id="PF08100">
    <property type="entry name" value="Dimerisation"/>
    <property type="match status" value="1"/>
</dbReference>
<organism evidence="6 7">
    <name type="scientific">Actinophytocola oryzae</name>
    <dbReference type="NCBI Taxonomy" id="502181"/>
    <lineage>
        <taxon>Bacteria</taxon>
        <taxon>Bacillati</taxon>
        <taxon>Actinomycetota</taxon>
        <taxon>Actinomycetes</taxon>
        <taxon>Pseudonocardiales</taxon>
        <taxon>Pseudonocardiaceae</taxon>
    </lineage>
</organism>
<keyword evidence="7" id="KW-1185">Reference proteome</keyword>
<dbReference type="OrthoDB" id="3804952at2"/>
<dbReference type="EMBL" id="SOCP01000008">
    <property type="protein sequence ID" value="TDV48648.1"/>
    <property type="molecule type" value="Genomic_DNA"/>
</dbReference>
<evidence type="ECO:0000256" key="1">
    <source>
        <dbReference type="ARBA" id="ARBA00022603"/>
    </source>
</evidence>
<dbReference type="InterPro" id="IPR001077">
    <property type="entry name" value="COMT_C"/>
</dbReference>
<feature type="domain" description="O-methyltransferase dimerisation" evidence="5">
    <location>
        <begin position="232"/>
        <end position="302"/>
    </location>
</feature>
<dbReference type="InterPro" id="IPR036390">
    <property type="entry name" value="WH_DNA-bd_sf"/>
</dbReference>
<dbReference type="RefSeq" id="WP_133904707.1">
    <property type="nucleotide sequence ID" value="NZ_SOCP01000008.1"/>
</dbReference>
<evidence type="ECO:0000313" key="6">
    <source>
        <dbReference type="EMBL" id="TDV48648.1"/>
    </source>
</evidence>
<dbReference type="GO" id="GO:0008171">
    <property type="term" value="F:O-methyltransferase activity"/>
    <property type="evidence" value="ECO:0007669"/>
    <property type="project" value="InterPro"/>
</dbReference>
<dbReference type="Gene3D" id="3.40.50.150">
    <property type="entry name" value="Vaccinia Virus protein VP39"/>
    <property type="match status" value="1"/>
</dbReference>
<reference evidence="6 7" key="1">
    <citation type="submission" date="2019-03" db="EMBL/GenBank/DDBJ databases">
        <title>Genomic Encyclopedia of Archaeal and Bacterial Type Strains, Phase II (KMG-II): from individual species to whole genera.</title>
        <authorList>
            <person name="Goeker M."/>
        </authorList>
    </citation>
    <scope>NUCLEOTIDE SEQUENCE [LARGE SCALE GENOMIC DNA]</scope>
    <source>
        <strain evidence="6 7">DSM 45499</strain>
    </source>
</reference>
<dbReference type="InterPro" id="IPR012967">
    <property type="entry name" value="COMT_dimerisation"/>
</dbReference>
<dbReference type="CDD" id="cd02440">
    <property type="entry name" value="AdoMet_MTases"/>
    <property type="match status" value="1"/>
</dbReference>
<evidence type="ECO:0000259" key="4">
    <source>
        <dbReference type="Pfam" id="PF00891"/>
    </source>
</evidence>
<feature type="domain" description="O-methyltransferase C-terminal" evidence="4">
    <location>
        <begin position="327"/>
        <end position="528"/>
    </location>
</feature>
<dbReference type="PANTHER" id="PTHR43712:SF2">
    <property type="entry name" value="O-METHYLTRANSFERASE CICE"/>
    <property type="match status" value="1"/>
</dbReference>
<dbReference type="SUPFAM" id="SSF53335">
    <property type="entry name" value="S-adenosyl-L-methionine-dependent methyltransferases"/>
    <property type="match status" value="1"/>
</dbReference>
<evidence type="ECO:0000259" key="5">
    <source>
        <dbReference type="Pfam" id="PF08100"/>
    </source>
</evidence>
<comment type="caution">
    <text evidence="6">The sequence shown here is derived from an EMBL/GenBank/DDBJ whole genome shotgun (WGS) entry which is preliminary data.</text>
</comment>
<dbReference type="SUPFAM" id="SSF46785">
    <property type="entry name" value="Winged helix' DNA-binding domain"/>
    <property type="match status" value="1"/>
</dbReference>
<dbReference type="PROSITE" id="PS51683">
    <property type="entry name" value="SAM_OMT_II"/>
    <property type="match status" value="1"/>
</dbReference>
<dbReference type="InterPro" id="IPR016461">
    <property type="entry name" value="COMT-like"/>
</dbReference>
<dbReference type="GO" id="GO:0046983">
    <property type="term" value="F:protein dimerization activity"/>
    <property type="evidence" value="ECO:0007669"/>
    <property type="project" value="InterPro"/>
</dbReference>
<dbReference type="Gene3D" id="1.10.287.1350">
    <property type="match status" value="1"/>
</dbReference>
<dbReference type="AlphaFoldDB" id="A0A4R7VHT8"/>
<proteinExistence type="predicted"/>
<dbReference type="Gene3D" id="1.10.10.10">
    <property type="entry name" value="Winged helix-like DNA-binding domain superfamily/Winged helix DNA-binding domain"/>
    <property type="match status" value="1"/>
</dbReference>
<protein>
    <submittedName>
        <fullName evidence="6">O-methyltransferase</fullName>
    </submittedName>
</protein>
<accession>A0A4R7VHT8</accession>
<dbReference type="Pfam" id="PF00891">
    <property type="entry name" value="Methyltransf_2"/>
    <property type="match status" value="1"/>
</dbReference>
<gene>
    <name evidence="6" type="ORF">CLV71_1088</name>
</gene>
<dbReference type="GO" id="GO:0032259">
    <property type="term" value="P:methylation"/>
    <property type="evidence" value="ECO:0007669"/>
    <property type="project" value="UniProtKB-KW"/>
</dbReference>
<evidence type="ECO:0000256" key="2">
    <source>
        <dbReference type="ARBA" id="ARBA00022679"/>
    </source>
</evidence>
<keyword evidence="2 6" id="KW-0808">Transferase</keyword>